<dbReference type="AlphaFoldDB" id="A0A815JJ86"/>
<evidence type="ECO:0000313" key="2">
    <source>
        <dbReference type="Proteomes" id="UP000663864"/>
    </source>
</evidence>
<reference evidence="1" key="1">
    <citation type="submission" date="2021-02" db="EMBL/GenBank/DDBJ databases">
        <authorList>
            <person name="Nowell W R."/>
        </authorList>
    </citation>
    <scope>NUCLEOTIDE SEQUENCE</scope>
</reference>
<proteinExistence type="predicted"/>
<sequence length="198" mass="23727">MLKRQNQLLLNDRNPSIYHRLSSIIDIEENNGYYLATSYLPTVTDRTTLQCPIWNPPVAATPDIYPKCGENLFQCQKCRSINYDERDPFLCNSSSYWRNCKFYFIFTGKQINYVQSIQSDERSIIYRFVEQIPPIYYIQCRQTYYQIDEKHLFNSNLTLAYSIKSLTELFYLFLEQDQLKQIYKSILIPILLQWLFNI</sequence>
<organism evidence="1 2">
    <name type="scientific">Rotaria sordida</name>
    <dbReference type="NCBI Taxonomy" id="392033"/>
    <lineage>
        <taxon>Eukaryota</taxon>
        <taxon>Metazoa</taxon>
        <taxon>Spiralia</taxon>
        <taxon>Gnathifera</taxon>
        <taxon>Rotifera</taxon>
        <taxon>Eurotatoria</taxon>
        <taxon>Bdelloidea</taxon>
        <taxon>Philodinida</taxon>
        <taxon>Philodinidae</taxon>
        <taxon>Rotaria</taxon>
    </lineage>
</organism>
<protein>
    <submittedName>
        <fullName evidence="1">Uncharacterized protein</fullName>
    </submittedName>
</protein>
<name>A0A815JJ86_9BILA</name>
<dbReference type="PANTHER" id="PTHR21725">
    <property type="entry name" value="E3 UBIQUITIN-PROTEIN LIGASE UBR4"/>
    <property type="match status" value="1"/>
</dbReference>
<gene>
    <name evidence="1" type="ORF">ZHD862_LOCUS32209</name>
</gene>
<dbReference type="Proteomes" id="UP000663864">
    <property type="component" value="Unassembled WGS sequence"/>
</dbReference>
<dbReference type="PANTHER" id="PTHR21725:SF1">
    <property type="entry name" value="E3 UBIQUITIN-PROTEIN LIGASE UBR4"/>
    <property type="match status" value="1"/>
</dbReference>
<dbReference type="InterPro" id="IPR045189">
    <property type="entry name" value="UBR4-like"/>
</dbReference>
<comment type="caution">
    <text evidence="1">The sequence shown here is derived from an EMBL/GenBank/DDBJ whole genome shotgun (WGS) entry which is preliminary data.</text>
</comment>
<accession>A0A815JJ86</accession>
<evidence type="ECO:0000313" key="1">
    <source>
        <dbReference type="EMBL" id="CAF1382816.1"/>
    </source>
</evidence>
<dbReference type="EMBL" id="CAJNOT010003423">
    <property type="protein sequence ID" value="CAF1382816.1"/>
    <property type="molecule type" value="Genomic_DNA"/>
</dbReference>